<name>A0A561PL47_9BACT</name>
<dbReference type="GO" id="GO:0016787">
    <property type="term" value="F:hydrolase activity"/>
    <property type="evidence" value="ECO:0007669"/>
    <property type="project" value="InterPro"/>
</dbReference>
<dbReference type="GO" id="GO:0003677">
    <property type="term" value="F:DNA binding"/>
    <property type="evidence" value="ECO:0007669"/>
    <property type="project" value="InterPro"/>
</dbReference>
<evidence type="ECO:0000313" key="2">
    <source>
        <dbReference type="EMBL" id="TWF38834.1"/>
    </source>
</evidence>
<feature type="domain" description="Helicase ATP-binding" evidence="1">
    <location>
        <begin position="17"/>
        <end position="167"/>
    </location>
</feature>
<keyword evidence="2" id="KW-0378">Hydrolase</keyword>
<gene>
    <name evidence="2" type="ORF">FHW36_10657</name>
</gene>
<dbReference type="OrthoDB" id="9802848at2"/>
<dbReference type="GO" id="GO:0005524">
    <property type="term" value="F:ATP binding"/>
    <property type="evidence" value="ECO:0007669"/>
    <property type="project" value="InterPro"/>
</dbReference>
<dbReference type="PANTHER" id="PTHR47396:SF1">
    <property type="entry name" value="ATP-DEPENDENT HELICASE IRC3-RELATED"/>
    <property type="match status" value="1"/>
</dbReference>
<dbReference type="RefSeq" id="WP_145671269.1">
    <property type="nucleotide sequence ID" value="NZ_VIWO01000006.1"/>
</dbReference>
<keyword evidence="2" id="KW-0547">Nucleotide-binding</keyword>
<dbReference type="SMART" id="SM00487">
    <property type="entry name" value="DEXDc"/>
    <property type="match status" value="1"/>
</dbReference>
<dbReference type="GO" id="GO:0004386">
    <property type="term" value="F:helicase activity"/>
    <property type="evidence" value="ECO:0007669"/>
    <property type="project" value="UniProtKB-KW"/>
</dbReference>
<dbReference type="InterPro" id="IPR014001">
    <property type="entry name" value="Helicase_ATP-bd"/>
</dbReference>
<dbReference type="InterPro" id="IPR006935">
    <property type="entry name" value="Helicase/UvrB_N"/>
</dbReference>
<dbReference type="PANTHER" id="PTHR47396">
    <property type="entry name" value="TYPE I RESTRICTION ENZYME ECOKI R PROTEIN"/>
    <property type="match status" value="1"/>
</dbReference>
<keyword evidence="2" id="KW-0067">ATP-binding</keyword>
<reference evidence="2 3" key="1">
    <citation type="submission" date="2019-06" db="EMBL/GenBank/DDBJ databases">
        <title>Sorghum-associated microbial communities from plants grown in Nebraska, USA.</title>
        <authorList>
            <person name="Schachtman D."/>
        </authorList>
    </citation>
    <scope>NUCLEOTIDE SEQUENCE [LARGE SCALE GENOMIC DNA]</scope>
    <source>
        <strain evidence="2 3">1209</strain>
    </source>
</reference>
<organism evidence="2 3">
    <name type="scientific">Chitinophaga polysaccharea</name>
    <dbReference type="NCBI Taxonomy" id="1293035"/>
    <lineage>
        <taxon>Bacteria</taxon>
        <taxon>Pseudomonadati</taxon>
        <taxon>Bacteroidota</taxon>
        <taxon>Chitinophagia</taxon>
        <taxon>Chitinophagales</taxon>
        <taxon>Chitinophagaceae</taxon>
        <taxon>Chitinophaga</taxon>
    </lineage>
</organism>
<comment type="caution">
    <text evidence="2">The sequence shown here is derived from an EMBL/GenBank/DDBJ whole genome shotgun (WGS) entry which is preliminary data.</text>
</comment>
<dbReference type="SUPFAM" id="SSF52540">
    <property type="entry name" value="P-loop containing nucleoside triphosphate hydrolases"/>
    <property type="match status" value="1"/>
</dbReference>
<evidence type="ECO:0000259" key="1">
    <source>
        <dbReference type="PROSITE" id="PS51192"/>
    </source>
</evidence>
<dbReference type="EMBL" id="VIWO01000006">
    <property type="protein sequence ID" value="TWF38834.1"/>
    <property type="molecule type" value="Genomic_DNA"/>
</dbReference>
<protein>
    <submittedName>
        <fullName evidence="2">Superfamily II DNA or RNA helicase</fullName>
    </submittedName>
</protein>
<dbReference type="AlphaFoldDB" id="A0A561PL47"/>
<keyword evidence="2" id="KW-0347">Helicase</keyword>
<dbReference type="Pfam" id="PF04851">
    <property type="entry name" value="ResIII"/>
    <property type="match status" value="1"/>
</dbReference>
<keyword evidence="3" id="KW-1185">Reference proteome</keyword>
<sequence length="519" mass="59314">MRQLRPYQEDSITRVAQKVADGKRKVVFQLPTGGGKTVTFAGLSRRYLARNNKKVLIMVHREELLQQSRRTLYEWYDIVGHPVVAGKTYLPNVPVYTAMVETAFNRLKKNPNYFGNVGLVIIDECHLGNFKKMHQYFKDAIFIGFTATPISASKKEPLKDLYDDIVTGIDVPDLIQMGSLVKNRTYHIKNIDRKTLRIKGGEFDDKQMGQEFSRAKQVNNTVEGYRQHCEGSRAIVFNCNVEHSKIVNDAFIAAGYPSRHLDATCGEAYRRECLTWLRDTPGAILNNVGILTTGFDEPSICTVIVNKATTSLPLWLQMTGRGGRPFPGKDFFTILDMGGNALVHGDWSAIRDWSELFHHPEKPSNKEGVAPVKECPECEAIIHASATTCEFCGANVKKPMEIDPQLAEFELLTEERPLSIHVDRVIKESEAAGRKDYFAIHKVKYEIINTAKREWKVKHMTESIADKLRGMFQEKVREWCKEKGKRYNQWHRDTTRQWFDEELQKVFKYQPIPAAPVEA</sequence>
<evidence type="ECO:0000313" key="3">
    <source>
        <dbReference type="Proteomes" id="UP000320811"/>
    </source>
</evidence>
<dbReference type="GO" id="GO:0005829">
    <property type="term" value="C:cytosol"/>
    <property type="evidence" value="ECO:0007669"/>
    <property type="project" value="TreeGrafter"/>
</dbReference>
<dbReference type="InterPro" id="IPR050742">
    <property type="entry name" value="Helicase_Restrict-Modif_Enz"/>
</dbReference>
<dbReference type="PROSITE" id="PS51192">
    <property type="entry name" value="HELICASE_ATP_BIND_1"/>
    <property type="match status" value="1"/>
</dbReference>
<dbReference type="Gene3D" id="3.40.50.300">
    <property type="entry name" value="P-loop containing nucleotide triphosphate hydrolases"/>
    <property type="match status" value="2"/>
</dbReference>
<proteinExistence type="predicted"/>
<dbReference type="InterPro" id="IPR027417">
    <property type="entry name" value="P-loop_NTPase"/>
</dbReference>
<accession>A0A561PL47</accession>
<dbReference type="Proteomes" id="UP000320811">
    <property type="component" value="Unassembled WGS sequence"/>
</dbReference>